<protein>
    <submittedName>
        <fullName evidence="1">Uncharacterized protein</fullName>
    </submittedName>
</protein>
<evidence type="ECO:0000313" key="1">
    <source>
        <dbReference type="EMBL" id="KAF6495912.1"/>
    </source>
</evidence>
<reference evidence="1 2" key="1">
    <citation type="journal article" date="2020" name="Nature">
        <title>Six reference-quality genomes reveal evolution of bat adaptations.</title>
        <authorList>
            <person name="Jebb D."/>
            <person name="Huang Z."/>
            <person name="Pippel M."/>
            <person name="Hughes G.M."/>
            <person name="Lavrichenko K."/>
            <person name="Devanna P."/>
            <person name="Winkler S."/>
            <person name="Jermiin L.S."/>
            <person name="Skirmuntt E.C."/>
            <person name="Katzourakis A."/>
            <person name="Burkitt-Gray L."/>
            <person name="Ray D.A."/>
            <person name="Sullivan K.A.M."/>
            <person name="Roscito J.G."/>
            <person name="Kirilenko B.M."/>
            <person name="Davalos L.M."/>
            <person name="Corthals A.P."/>
            <person name="Power M.L."/>
            <person name="Jones G."/>
            <person name="Ransome R.D."/>
            <person name="Dechmann D.K.N."/>
            <person name="Locatelli A.G."/>
            <person name="Puechmaille S.J."/>
            <person name="Fedrigo O."/>
            <person name="Jarvis E.D."/>
            <person name="Hiller M."/>
            <person name="Vernes S.C."/>
            <person name="Myers E.W."/>
            <person name="Teeling E.C."/>
        </authorList>
    </citation>
    <scope>NUCLEOTIDE SEQUENCE [LARGE SCALE GENOMIC DNA]</scope>
    <source>
        <strain evidence="1">MRouAeg1</strain>
        <tissue evidence="1">Muscle</tissue>
    </source>
</reference>
<evidence type="ECO:0000313" key="2">
    <source>
        <dbReference type="Proteomes" id="UP000593571"/>
    </source>
</evidence>
<comment type="caution">
    <text evidence="1">The sequence shown here is derived from an EMBL/GenBank/DDBJ whole genome shotgun (WGS) entry which is preliminary data.</text>
</comment>
<name>A0A7J8JIK1_ROUAE</name>
<accession>A0A7J8JIK1</accession>
<keyword evidence="2" id="KW-1185">Reference proteome</keyword>
<dbReference type="AlphaFoldDB" id="A0A7J8JIK1"/>
<sequence length="147" mass="17060">MKVWGFPIYPLLHTCISTPIINIIHQNSTFFFFFTDELILAYHNPPKSIVYLRVHFWCYKFSGFGQMYNDIHPSYITQNIFTALKHSMLCLFNSQQPHTTSNLATADLFIVSTVSPFQIGSFHLVNTHLRVFCVFSWLDSSFLLIAV</sequence>
<organism evidence="1 2">
    <name type="scientific">Rousettus aegyptiacus</name>
    <name type="common">Egyptian fruit bat</name>
    <name type="synonym">Pteropus aegyptiacus</name>
    <dbReference type="NCBI Taxonomy" id="9407"/>
    <lineage>
        <taxon>Eukaryota</taxon>
        <taxon>Metazoa</taxon>
        <taxon>Chordata</taxon>
        <taxon>Craniata</taxon>
        <taxon>Vertebrata</taxon>
        <taxon>Euteleostomi</taxon>
        <taxon>Mammalia</taxon>
        <taxon>Eutheria</taxon>
        <taxon>Laurasiatheria</taxon>
        <taxon>Chiroptera</taxon>
        <taxon>Yinpterochiroptera</taxon>
        <taxon>Pteropodoidea</taxon>
        <taxon>Pteropodidae</taxon>
        <taxon>Rousettinae</taxon>
        <taxon>Rousettus</taxon>
    </lineage>
</organism>
<gene>
    <name evidence="1" type="ORF">HJG63_010222</name>
</gene>
<dbReference type="Proteomes" id="UP000593571">
    <property type="component" value="Unassembled WGS sequence"/>
</dbReference>
<dbReference type="EMBL" id="JACASE010000002">
    <property type="protein sequence ID" value="KAF6495912.1"/>
    <property type="molecule type" value="Genomic_DNA"/>
</dbReference>
<proteinExistence type="predicted"/>